<dbReference type="PANTHER" id="PTHR32027:SF9">
    <property type="entry name" value="BLL3847 PROTEIN"/>
    <property type="match status" value="1"/>
</dbReference>
<evidence type="ECO:0000259" key="1">
    <source>
        <dbReference type="Pfam" id="PF07969"/>
    </source>
</evidence>
<dbReference type="InterPro" id="IPR011059">
    <property type="entry name" value="Metal-dep_hydrolase_composite"/>
</dbReference>
<dbReference type="Pfam" id="PF07969">
    <property type="entry name" value="Amidohydro_3"/>
    <property type="match status" value="1"/>
</dbReference>
<dbReference type="GO" id="GO:0016814">
    <property type="term" value="F:hydrolase activity, acting on carbon-nitrogen (but not peptide) bonds, in cyclic amidines"/>
    <property type="evidence" value="ECO:0007669"/>
    <property type="project" value="TreeGrafter"/>
</dbReference>
<dbReference type="SUPFAM" id="SSF51338">
    <property type="entry name" value="Composite domain of metallo-dependent hydrolases"/>
    <property type="match status" value="1"/>
</dbReference>
<sequence>MDNATLYTHVRPAGGEATSVLVRDGRFAAMDGAVPDSVPRVDGGGALLLPGLIDAHAHLDKTLYGMPWYRNEVGPRLIDKIENERAEKRRLGIDPYRQSARQLVMSVADGTSHIRSHVDVDTDIGVAAIEGVMRARDQYRDQIDVQIVAFPQSGLLIRPGTLELMEQALRMGADVVGGLDPAGMDRDPKGHLDAIFALADKHCKPIDIHLHEAGELGAFSMQMTIDRVLALGMQGKVTLSHSFCLGMPDAQAVQGLVDGLVEAGVHIMTTGSASRPVPNVARLHAAGVTVCTGNDGMRDTWGPYGKPDMLERTMLVGLRNNFRRDDELALALHVATYGNARVMDLADYGLAPGCHADFVLVDAETVAEAIVSRPVRKLVVKRGRVVARDGRALVEAP</sequence>
<dbReference type="Gene3D" id="2.30.40.10">
    <property type="entry name" value="Urease, subunit C, domain 1"/>
    <property type="match status" value="1"/>
</dbReference>
<feature type="domain" description="Amidohydrolase 3" evidence="1">
    <location>
        <begin position="41"/>
        <end position="387"/>
    </location>
</feature>
<name>A0A2M9GTT9_9BURK</name>
<dbReference type="RefSeq" id="WP_100509016.1">
    <property type="nucleotide sequence ID" value="NZ_CADILE010000021.1"/>
</dbReference>
<dbReference type="NCBIfam" id="NF004636">
    <property type="entry name" value="PRK05985.1"/>
    <property type="match status" value="1"/>
</dbReference>
<reference evidence="2 3" key="1">
    <citation type="submission" date="2020-04" db="EMBL/GenBank/DDBJ databases">
        <authorList>
            <person name="De Canck E."/>
        </authorList>
    </citation>
    <scope>NUCLEOTIDE SEQUENCE [LARGE SCALE GENOMIC DNA]</scope>
    <source>
        <strain evidence="2 3">LMG 3328</strain>
    </source>
</reference>
<keyword evidence="2" id="KW-0378">Hydrolase</keyword>
<dbReference type="EMBL" id="CADILE010000021">
    <property type="protein sequence ID" value="CAB3920737.1"/>
    <property type="molecule type" value="Genomic_DNA"/>
</dbReference>
<evidence type="ECO:0000313" key="3">
    <source>
        <dbReference type="Proteomes" id="UP000494122"/>
    </source>
</evidence>
<dbReference type="Gene3D" id="3.20.20.140">
    <property type="entry name" value="Metal-dependent hydrolases"/>
    <property type="match status" value="1"/>
</dbReference>
<protein>
    <submittedName>
        <fullName evidence="2">N-isopropylammelide isopropyl amidohydrolase</fullName>
        <ecNumber evidence="2">3.5.4.42</ecNumber>
    </submittedName>
</protein>
<dbReference type="GO" id="GO:0018764">
    <property type="term" value="F:N-isopropylammelide isopropylaminohydrolase activity"/>
    <property type="evidence" value="ECO:0007669"/>
    <property type="project" value="UniProtKB-EC"/>
</dbReference>
<dbReference type="PANTHER" id="PTHR32027">
    <property type="entry name" value="CYTOSINE DEAMINASE"/>
    <property type="match status" value="1"/>
</dbReference>
<dbReference type="InterPro" id="IPR032466">
    <property type="entry name" value="Metal_Hydrolase"/>
</dbReference>
<proteinExistence type="predicted"/>
<accession>A0A2M9GTT9</accession>
<dbReference type="SUPFAM" id="SSF51556">
    <property type="entry name" value="Metallo-dependent hydrolases"/>
    <property type="match status" value="1"/>
</dbReference>
<dbReference type="CDD" id="cd01293">
    <property type="entry name" value="Bact_CD"/>
    <property type="match status" value="1"/>
</dbReference>
<dbReference type="Proteomes" id="UP000494122">
    <property type="component" value="Unassembled WGS sequence"/>
</dbReference>
<dbReference type="InterPro" id="IPR052349">
    <property type="entry name" value="Metallo-hydrolase_Enzymes"/>
</dbReference>
<organism evidence="2 3">
    <name type="scientific">Achromobacter ruhlandii</name>
    <dbReference type="NCBI Taxonomy" id="72557"/>
    <lineage>
        <taxon>Bacteria</taxon>
        <taxon>Pseudomonadati</taxon>
        <taxon>Pseudomonadota</taxon>
        <taxon>Betaproteobacteria</taxon>
        <taxon>Burkholderiales</taxon>
        <taxon>Alcaligenaceae</taxon>
        <taxon>Achromobacter</taxon>
    </lineage>
</organism>
<dbReference type="AlphaFoldDB" id="A0A2M9GTT9"/>
<dbReference type="InterPro" id="IPR013108">
    <property type="entry name" value="Amidohydro_3"/>
</dbReference>
<evidence type="ECO:0000313" key="2">
    <source>
        <dbReference type="EMBL" id="CAB3920737.1"/>
    </source>
</evidence>
<dbReference type="EC" id="3.5.4.42" evidence="2"/>
<gene>
    <name evidence="2" type="primary">atzC_2</name>
    <name evidence="2" type="ORF">LMG3328_05363</name>
</gene>